<keyword evidence="2" id="KW-0645">Protease</keyword>
<comment type="caution">
    <text evidence="2">The sequence shown here is derived from an EMBL/GenBank/DDBJ whole genome shotgun (WGS) entry which is preliminary data.</text>
</comment>
<gene>
    <name evidence="2" type="ORF">B0I28_104282</name>
</gene>
<dbReference type="PANTHER" id="PTHR36512:SF3">
    <property type="entry name" value="BLR5678 PROTEIN"/>
    <property type="match status" value="1"/>
</dbReference>
<dbReference type="GO" id="GO:0004177">
    <property type="term" value="F:aminopeptidase activity"/>
    <property type="evidence" value="ECO:0007669"/>
    <property type="project" value="UniProtKB-KW"/>
</dbReference>
<dbReference type="PANTHER" id="PTHR36512">
    <property type="entry name" value="D-AMINOPEPTIDASE"/>
    <property type="match status" value="1"/>
</dbReference>
<dbReference type="InterPro" id="IPR016117">
    <property type="entry name" value="ArgJ-like_dom_sf"/>
</dbReference>
<accession>A0A2T0UMH0</accession>
<keyword evidence="2" id="KW-0378">Hydrolase</keyword>
<keyword evidence="3" id="KW-1185">Reference proteome</keyword>
<evidence type="ECO:0000313" key="2">
    <source>
        <dbReference type="EMBL" id="PRY59125.1"/>
    </source>
</evidence>
<proteinExistence type="inferred from homology"/>
<dbReference type="EMBL" id="PVTJ01000004">
    <property type="protein sequence ID" value="PRY59125.1"/>
    <property type="molecule type" value="Genomic_DNA"/>
</dbReference>
<protein>
    <submittedName>
        <fullName evidence="2">L-aminopeptidase/D-esterase-like protein</fullName>
    </submittedName>
</protein>
<sequence length="274" mass="27315">MRDLGVRVGHWTGEHTGCTVLLFDRAVLASGEVRGGAPASREIELLDPLRTNAGIDAVLLTGGSAFGLAAADGVMQWLAERGRGVPTPGGTVPIVPTLGLYDLDGTGTVPGPAQGYEACDAAMAPFEPALDGPIGAGRGATVGQWRGVTLPSGLRTATVAAGPVVVAALVAVNAFGEPGPLDRGLLRPEGFASGSFGRNTTIGAVVTNARLDKVACALVSQGAHDGLAKAVSPVHTRMDGDAFIAAATGAVPADVDVVRALTVEAVAEAISAGA</sequence>
<dbReference type="Gene3D" id="3.60.70.12">
    <property type="entry name" value="L-amino peptidase D-ALA esterase/amidase"/>
    <property type="match status" value="1"/>
</dbReference>
<dbReference type="Pfam" id="PF03576">
    <property type="entry name" value="Peptidase_S58"/>
    <property type="match status" value="1"/>
</dbReference>
<comment type="similarity">
    <text evidence="1">Belongs to the peptidase S58 family.</text>
</comment>
<organism evidence="2 3">
    <name type="scientific">Glycomyces artemisiae</name>
    <dbReference type="NCBI Taxonomy" id="1076443"/>
    <lineage>
        <taxon>Bacteria</taxon>
        <taxon>Bacillati</taxon>
        <taxon>Actinomycetota</taxon>
        <taxon>Actinomycetes</taxon>
        <taxon>Glycomycetales</taxon>
        <taxon>Glycomycetaceae</taxon>
        <taxon>Glycomyces</taxon>
    </lineage>
</organism>
<dbReference type="Proteomes" id="UP000238176">
    <property type="component" value="Unassembled WGS sequence"/>
</dbReference>
<keyword evidence="2" id="KW-0031">Aminopeptidase</keyword>
<dbReference type="RefSeq" id="WP_106364219.1">
    <property type="nucleotide sequence ID" value="NZ_PVTJ01000004.1"/>
</dbReference>
<dbReference type="InterPro" id="IPR005321">
    <property type="entry name" value="Peptidase_S58_DmpA"/>
</dbReference>
<evidence type="ECO:0000256" key="1">
    <source>
        <dbReference type="ARBA" id="ARBA00007068"/>
    </source>
</evidence>
<dbReference type="OrthoDB" id="9808347at2"/>
<evidence type="ECO:0000313" key="3">
    <source>
        <dbReference type="Proteomes" id="UP000238176"/>
    </source>
</evidence>
<dbReference type="SUPFAM" id="SSF56266">
    <property type="entry name" value="DmpA/ArgJ-like"/>
    <property type="match status" value="1"/>
</dbReference>
<dbReference type="AlphaFoldDB" id="A0A2T0UMH0"/>
<dbReference type="CDD" id="cd02252">
    <property type="entry name" value="nylC_like"/>
    <property type="match status" value="1"/>
</dbReference>
<reference evidence="2 3" key="1">
    <citation type="submission" date="2018-03" db="EMBL/GenBank/DDBJ databases">
        <title>Genomic Encyclopedia of Type Strains, Phase III (KMG-III): the genomes of soil and plant-associated and newly described type strains.</title>
        <authorList>
            <person name="Whitman W."/>
        </authorList>
    </citation>
    <scope>NUCLEOTIDE SEQUENCE [LARGE SCALE GENOMIC DNA]</scope>
    <source>
        <strain evidence="2 3">CGMCC 4.7067</strain>
    </source>
</reference>
<name>A0A2T0UMH0_9ACTN</name>